<evidence type="ECO:0000256" key="4">
    <source>
        <dbReference type="ARBA" id="ARBA00022801"/>
    </source>
</evidence>
<dbReference type="GO" id="GO:0003724">
    <property type="term" value="F:RNA helicase activity"/>
    <property type="evidence" value="ECO:0007669"/>
    <property type="project" value="UniProtKB-EC"/>
</dbReference>
<organism evidence="14 15">
    <name type="scientific">Discostella pseudostelligera</name>
    <dbReference type="NCBI Taxonomy" id="259834"/>
    <lineage>
        <taxon>Eukaryota</taxon>
        <taxon>Sar</taxon>
        <taxon>Stramenopiles</taxon>
        <taxon>Ochrophyta</taxon>
        <taxon>Bacillariophyta</taxon>
        <taxon>Coscinodiscophyceae</taxon>
        <taxon>Thalassiosirophycidae</taxon>
        <taxon>Stephanodiscales</taxon>
        <taxon>Stephanodiscaceae</taxon>
        <taxon>Discostella</taxon>
    </lineage>
</organism>
<evidence type="ECO:0000256" key="7">
    <source>
        <dbReference type="ARBA" id="ARBA00022884"/>
    </source>
</evidence>
<dbReference type="InterPro" id="IPR027417">
    <property type="entry name" value="P-loop_NTPase"/>
</dbReference>
<dbReference type="InterPro" id="IPR050079">
    <property type="entry name" value="DEAD_box_RNA_helicase"/>
</dbReference>
<dbReference type="SUPFAM" id="SSF52540">
    <property type="entry name" value="P-loop containing nucleoside triphosphate hydrolases"/>
    <property type="match status" value="1"/>
</dbReference>
<evidence type="ECO:0000256" key="9">
    <source>
        <dbReference type="PROSITE-ProRule" id="PRU00552"/>
    </source>
</evidence>
<feature type="compositionally biased region" description="Basic and acidic residues" evidence="10">
    <location>
        <begin position="933"/>
        <end position="970"/>
    </location>
</feature>
<dbReference type="PROSITE" id="PS51194">
    <property type="entry name" value="HELICASE_CTER"/>
    <property type="match status" value="1"/>
</dbReference>
<evidence type="ECO:0000259" key="11">
    <source>
        <dbReference type="PROSITE" id="PS51192"/>
    </source>
</evidence>
<feature type="compositionally biased region" description="Polar residues" evidence="10">
    <location>
        <begin position="719"/>
        <end position="728"/>
    </location>
</feature>
<dbReference type="GO" id="GO:0005730">
    <property type="term" value="C:nucleolus"/>
    <property type="evidence" value="ECO:0007669"/>
    <property type="project" value="UniProtKB-SubCell"/>
</dbReference>
<evidence type="ECO:0000256" key="2">
    <source>
        <dbReference type="ARBA" id="ARBA00012552"/>
    </source>
</evidence>
<evidence type="ECO:0000313" key="15">
    <source>
        <dbReference type="Proteomes" id="UP001530293"/>
    </source>
</evidence>
<dbReference type="Gene3D" id="3.40.50.300">
    <property type="entry name" value="P-loop containing nucleotide triphosphate hydrolases"/>
    <property type="match status" value="2"/>
</dbReference>
<comment type="similarity">
    <text evidence="1">Belongs to the DEAD box helicase family. DDX54/DBP10 subfamily.</text>
</comment>
<keyword evidence="15" id="KW-1185">Reference proteome</keyword>
<feature type="short sequence motif" description="Q motif" evidence="9">
    <location>
        <begin position="16"/>
        <end position="44"/>
    </location>
</feature>
<dbReference type="SMART" id="SM01123">
    <property type="entry name" value="DBP10CT"/>
    <property type="match status" value="1"/>
</dbReference>
<name>A0ABD3M9T2_9STRA</name>
<feature type="compositionally biased region" description="Basic residues" evidence="10">
    <location>
        <begin position="298"/>
        <end position="307"/>
    </location>
</feature>
<feature type="domain" description="DEAD-box RNA helicase Q" evidence="13">
    <location>
        <begin position="16"/>
        <end position="44"/>
    </location>
</feature>
<dbReference type="SMART" id="SM00490">
    <property type="entry name" value="HELICc"/>
    <property type="match status" value="1"/>
</dbReference>
<evidence type="ECO:0000256" key="10">
    <source>
        <dbReference type="SAM" id="MobiDB-lite"/>
    </source>
</evidence>
<feature type="region of interest" description="Disordered" evidence="10">
    <location>
        <begin position="439"/>
        <end position="464"/>
    </location>
</feature>
<dbReference type="PANTHER" id="PTHR47959:SF8">
    <property type="entry name" value="RNA HELICASE"/>
    <property type="match status" value="1"/>
</dbReference>
<keyword evidence="6" id="KW-0067">ATP-binding</keyword>
<proteinExistence type="inferred from homology"/>
<keyword evidence="3" id="KW-0547">Nucleotide-binding</keyword>
<dbReference type="PROSITE" id="PS51195">
    <property type="entry name" value="Q_MOTIF"/>
    <property type="match status" value="1"/>
</dbReference>
<gene>
    <name evidence="14" type="ORF">ACHAWU_008451</name>
</gene>
<evidence type="ECO:0000259" key="13">
    <source>
        <dbReference type="PROSITE" id="PS51195"/>
    </source>
</evidence>
<evidence type="ECO:0000313" key="14">
    <source>
        <dbReference type="EMBL" id="KAL3757290.1"/>
    </source>
</evidence>
<dbReference type="Proteomes" id="UP001530293">
    <property type="component" value="Unassembled WGS sequence"/>
</dbReference>
<dbReference type="GO" id="GO:0003723">
    <property type="term" value="F:RNA binding"/>
    <property type="evidence" value="ECO:0007669"/>
    <property type="project" value="UniProtKB-KW"/>
</dbReference>
<feature type="domain" description="Helicase ATP-binding" evidence="11">
    <location>
        <begin position="47"/>
        <end position="237"/>
    </location>
</feature>
<dbReference type="CDD" id="cd18787">
    <property type="entry name" value="SF2_C_DEAD"/>
    <property type="match status" value="1"/>
</dbReference>
<evidence type="ECO:0000256" key="1">
    <source>
        <dbReference type="ARBA" id="ARBA00010379"/>
    </source>
</evidence>
<evidence type="ECO:0000256" key="3">
    <source>
        <dbReference type="ARBA" id="ARBA00022741"/>
    </source>
</evidence>
<dbReference type="PANTHER" id="PTHR47959">
    <property type="entry name" value="ATP-DEPENDENT RNA HELICASE RHLE-RELATED"/>
    <property type="match status" value="1"/>
</dbReference>
<dbReference type="InterPro" id="IPR011545">
    <property type="entry name" value="DEAD/DEAH_box_helicase_dom"/>
</dbReference>
<feature type="compositionally biased region" description="Polar residues" evidence="10">
    <location>
        <begin position="757"/>
        <end position="766"/>
    </location>
</feature>
<feature type="compositionally biased region" description="Basic and acidic residues" evidence="10">
    <location>
        <begin position="744"/>
        <end position="753"/>
    </location>
</feature>
<dbReference type="InterPro" id="IPR014014">
    <property type="entry name" value="RNA_helicase_DEAD_Q_motif"/>
</dbReference>
<feature type="compositionally biased region" description="Basic and acidic residues" evidence="10">
    <location>
        <begin position="453"/>
        <end position="464"/>
    </location>
</feature>
<dbReference type="PROSITE" id="PS51192">
    <property type="entry name" value="HELICASE_ATP_BIND_1"/>
    <property type="match status" value="1"/>
</dbReference>
<evidence type="ECO:0000259" key="12">
    <source>
        <dbReference type="PROSITE" id="PS51194"/>
    </source>
</evidence>
<evidence type="ECO:0000256" key="6">
    <source>
        <dbReference type="ARBA" id="ARBA00022840"/>
    </source>
</evidence>
<dbReference type="SMART" id="SM00487">
    <property type="entry name" value="DEXDc"/>
    <property type="match status" value="1"/>
</dbReference>
<feature type="region of interest" description="Disordered" evidence="10">
    <location>
        <begin position="913"/>
        <end position="1012"/>
    </location>
</feature>
<dbReference type="InterPro" id="IPR001650">
    <property type="entry name" value="Helicase_C-like"/>
</dbReference>
<feature type="region of interest" description="Disordered" evidence="10">
    <location>
        <begin position="281"/>
        <end position="307"/>
    </location>
</feature>
<comment type="catalytic activity">
    <reaction evidence="8">
        <text>ATP + H2O = ADP + phosphate + H(+)</text>
        <dbReference type="Rhea" id="RHEA:13065"/>
        <dbReference type="ChEBI" id="CHEBI:15377"/>
        <dbReference type="ChEBI" id="CHEBI:15378"/>
        <dbReference type="ChEBI" id="CHEBI:30616"/>
        <dbReference type="ChEBI" id="CHEBI:43474"/>
        <dbReference type="ChEBI" id="CHEBI:456216"/>
        <dbReference type="EC" id="3.6.4.13"/>
    </reaction>
</comment>
<comment type="caution">
    <text evidence="14">The sequence shown here is derived from an EMBL/GenBank/DDBJ whole genome shotgun (WGS) entry which is preliminary data.</text>
</comment>
<dbReference type="AlphaFoldDB" id="A0ABD3M9T2"/>
<dbReference type="GO" id="GO:0005524">
    <property type="term" value="F:ATP binding"/>
    <property type="evidence" value="ECO:0007669"/>
    <property type="project" value="UniProtKB-KW"/>
</dbReference>
<feature type="domain" description="Helicase C-terminal" evidence="12">
    <location>
        <begin position="302"/>
        <end position="452"/>
    </location>
</feature>
<dbReference type="InterPro" id="IPR014001">
    <property type="entry name" value="Helicase_ATP-bd"/>
</dbReference>
<dbReference type="EC" id="3.6.4.13" evidence="2"/>
<dbReference type="PROSITE" id="PS00039">
    <property type="entry name" value="DEAD_ATP_HELICASE"/>
    <property type="match status" value="1"/>
</dbReference>
<dbReference type="EMBL" id="JALLBG020000268">
    <property type="protein sequence ID" value="KAL3757290.1"/>
    <property type="molecule type" value="Genomic_DNA"/>
</dbReference>
<feature type="region of interest" description="Disordered" evidence="10">
    <location>
        <begin position="699"/>
        <end position="772"/>
    </location>
</feature>
<sequence>MLALSSSTKNKSKNGNGFESLNLSPPVFAGIKKLGYRTPTPVQRKSLPILLTGSDAVVMARTGSGKTVAFLAPVLERLLAARGDIGNGGSSKGGGNFRSAFAVILSPTRELSVQTLKVLRNLGHACIQNYQFNFVGINGGESMEKQFALLSSHPDVIVATPGRLAHHLSEIPDFHLRQCEMVVFDEADRLFEMGFALQLRQICHSMPEHRQTMLFSATMPKALMEFTKTGMMHDPTVVRLDSEVQVSDDLRIAFITCRSAEKEAVLLHLVRDVLPLMKGSESQGIDDEEKDDQATDSKKKKKEKKHVGKYSKRGLTLIFAATRHHVEYLTLLLTTSGLPATHIYGNMDNAARQQNLMSFQNGQCPILVVTDVAARGIDIPLIDHVIHYAFPPSAKLFIHRSGRAARAGRIGYCWGIVDPEEMPYMVDLHVFLGRKLSTGQNQESETNDDDDVGEKRNEDLPPDKVQNDTIEEITYTLDEMTPEMVHYGSVPESVLVEEVDNVRRIVDSEFAGSNDAEMLRNLTKVCNNAAMKQFRRSRPEASREGVRRAKALLEGEKESGTGRRVLNSLGGIPPHPLLRRIEVEKIMASTGHFSSDLSLEERQKQSEASRKKISDLQKRQEFLRAMANFRPKETVFEAFATGGQKDLIYSSQVDKCANGSAAALIAMKSMRRQMKIARDKGGTLVVAGSKSAMAINGELDSSGVDDENQIGDGGDSGDTTIVSASIAPNVTLAAAQKEPKRRLSKAERKEMKKNPNFIPNSSSAAKKSTKRGSDFRDDLHFIESAVTHDTAAAARSRQVEAAMQPSASSNSKGSVALAHRIEENMLDIVGDENVDLVKRQRMMRWDKSKRKYVQTTVGDELSGESKSKKIRLESGQLVKSDKAKLGELYEKWQKKTNRSIGRVGVFDDVTAGDEVDVASGPVNKGKMAGGKKAKADNTGDEKKTATAIQKEREKKENMKLKNMKKGDRRQLERKKRSEKASASPSSGKKGIKAKKGPSGRWKGNQGKKGGKR</sequence>
<keyword evidence="4" id="KW-0378">Hydrolase</keyword>
<dbReference type="Pfam" id="PF08147">
    <property type="entry name" value="DBP10CT"/>
    <property type="match status" value="1"/>
</dbReference>
<reference evidence="14 15" key="1">
    <citation type="submission" date="2024-10" db="EMBL/GenBank/DDBJ databases">
        <title>Updated reference genomes for cyclostephanoid diatoms.</title>
        <authorList>
            <person name="Roberts W.R."/>
            <person name="Alverson A.J."/>
        </authorList>
    </citation>
    <scope>NUCLEOTIDE SEQUENCE [LARGE SCALE GENOMIC DNA]</scope>
    <source>
        <strain evidence="14 15">AJA232-27</strain>
    </source>
</reference>
<dbReference type="InterPro" id="IPR000629">
    <property type="entry name" value="RNA-helicase_DEAD-box_CS"/>
</dbReference>
<keyword evidence="7" id="KW-0694">RNA-binding</keyword>
<protein>
    <recommendedName>
        <fullName evidence="2">RNA helicase</fullName>
        <ecNumber evidence="2">3.6.4.13</ecNumber>
    </recommendedName>
</protein>
<dbReference type="Pfam" id="PF00271">
    <property type="entry name" value="Helicase_C"/>
    <property type="match status" value="1"/>
</dbReference>
<dbReference type="Pfam" id="PF00270">
    <property type="entry name" value="DEAD"/>
    <property type="match status" value="1"/>
</dbReference>
<accession>A0ABD3M9T2</accession>
<evidence type="ECO:0000256" key="5">
    <source>
        <dbReference type="ARBA" id="ARBA00022806"/>
    </source>
</evidence>
<keyword evidence="5" id="KW-0347">Helicase</keyword>
<evidence type="ECO:0000256" key="8">
    <source>
        <dbReference type="ARBA" id="ARBA00047984"/>
    </source>
</evidence>
<dbReference type="GO" id="GO:0016787">
    <property type="term" value="F:hydrolase activity"/>
    <property type="evidence" value="ECO:0007669"/>
    <property type="project" value="UniProtKB-KW"/>
</dbReference>
<dbReference type="InterPro" id="IPR012541">
    <property type="entry name" value="DBP10_C"/>
</dbReference>